<feature type="non-terminal residue" evidence="3">
    <location>
        <position position="1"/>
    </location>
</feature>
<feature type="non-terminal residue" evidence="3">
    <location>
        <position position="134"/>
    </location>
</feature>
<dbReference type="InterPro" id="IPR016186">
    <property type="entry name" value="C-type_lectin-like/link_sf"/>
</dbReference>
<evidence type="ECO:0000259" key="2">
    <source>
        <dbReference type="PROSITE" id="PS50041"/>
    </source>
</evidence>
<feature type="domain" description="C-type lectin" evidence="2">
    <location>
        <begin position="15"/>
        <end position="126"/>
    </location>
</feature>
<reference evidence="3" key="1">
    <citation type="submission" date="2019-09" db="EMBL/GenBank/DDBJ databases">
        <title>Bird 10,000 Genomes (B10K) Project - Family phase.</title>
        <authorList>
            <person name="Zhang G."/>
        </authorList>
    </citation>
    <scope>NUCLEOTIDE SEQUENCE</scope>
    <source>
        <strain evidence="3">B10K-DU-001-30</strain>
        <tissue evidence="3">Muscle</tissue>
    </source>
</reference>
<dbReference type="SMART" id="SM00034">
    <property type="entry name" value="CLECT"/>
    <property type="match status" value="1"/>
</dbReference>
<dbReference type="Pfam" id="PF00059">
    <property type="entry name" value="Lectin_C"/>
    <property type="match status" value="1"/>
</dbReference>
<dbReference type="CDD" id="cd00037">
    <property type="entry name" value="CLECT"/>
    <property type="match status" value="1"/>
</dbReference>
<evidence type="ECO:0000313" key="4">
    <source>
        <dbReference type="Proteomes" id="UP000611227"/>
    </source>
</evidence>
<evidence type="ECO:0000256" key="1">
    <source>
        <dbReference type="ARBA" id="ARBA00023157"/>
    </source>
</evidence>
<dbReference type="PANTHER" id="PTHR22803">
    <property type="entry name" value="MANNOSE, PHOSPHOLIPASE, LECTIN RECEPTOR RELATED"/>
    <property type="match status" value="1"/>
</dbReference>
<dbReference type="Gene3D" id="3.10.100.10">
    <property type="entry name" value="Mannose-Binding Protein A, subunit A"/>
    <property type="match status" value="1"/>
</dbReference>
<dbReference type="FunFam" id="3.10.100.10:FF:000023">
    <property type="entry name" value="Macrophage mannose receptor 1"/>
    <property type="match status" value="1"/>
</dbReference>
<dbReference type="InterPro" id="IPR016187">
    <property type="entry name" value="CTDL_fold"/>
</dbReference>
<dbReference type="InterPro" id="IPR001304">
    <property type="entry name" value="C-type_lectin-like"/>
</dbReference>
<comment type="caution">
    <text evidence="3">The sequence shown here is derived from an EMBL/GenBank/DDBJ whole genome shotgun (WGS) entry which is preliminary data.</text>
</comment>
<gene>
    <name evidence="3" type="primary">Mrc1_0</name>
    <name evidence="3" type="ORF">RAMSUL_R06946</name>
</gene>
<dbReference type="Proteomes" id="UP000611227">
    <property type="component" value="Unassembled WGS sequence"/>
</dbReference>
<dbReference type="PROSITE" id="PS00615">
    <property type="entry name" value="C_TYPE_LECTIN_1"/>
    <property type="match status" value="1"/>
</dbReference>
<organism evidence="3 4">
    <name type="scientific">Ramphastos sulfuratus</name>
    <dbReference type="NCBI Taxonomy" id="322582"/>
    <lineage>
        <taxon>Eukaryota</taxon>
        <taxon>Metazoa</taxon>
        <taxon>Chordata</taxon>
        <taxon>Craniata</taxon>
        <taxon>Vertebrata</taxon>
        <taxon>Euteleostomi</taxon>
        <taxon>Archelosauria</taxon>
        <taxon>Archosauria</taxon>
        <taxon>Dinosauria</taxon>
        <taxon>Saurischia</taxon>
        <taxon>Theropoda</taxon>
        <taxon>Coelurosauria</taxon>
        <taxon>Aves</taxon>
        <taxon>Neognathae</taxon>
        <taxon>Neoaves</taxon>
        <taxon>Telluraves</taxon>
        <taxon>Coraciimorphae</taxon>
        <taxon>Piciformes</taxon>
        <taxon>Ramphastidae</taxon>
        <taxon>Ramphastos</taxon>
    </lineage>
</organism>
<dbReference type="EMBL" id="WBNM01035225">
    <property type="protein sequence ID" value="NXP80077.1"/>
    <property type="molecule type" value="Genomic_DNA"/>
</dbReference>
<accession>A0A852CJC8</accession>
<keyword evidence="4" id="KW-1185">Reference proteome</keyword>
<evidence type="ECO:0000313" key="3">
    <source>
        <dbReference type="EMBL" id="NXP80077.1"/>
    </source>
</evidence>
<dbReference type="PROSITE" id="PS50041">
    <property type="entry name" value="C_TYPE_LECTIN_2"/>
    <property type="match status" value="1"/>
</dbReference>
<keyword evidence="1" id="KW-1015">Disulfide bond</keyword>
<sequence>MDSSWAADPVTNAHYQINSESALTWHQARQSCQQQGAELLSVTDIHQQLHLEGLTADTDSALWIGLNRLDLRSGWEWTGGSPLHYFNWAPGSPSPESGKLCAVLNPEMKGRWQNWECDQKLGYICLKRNSTLVP</sequence>
<protein>
    <submittedName>
        <fullName evidence="3">MRC1 protein</fullName>
    </submittedName>
</protein>
<dbReference type="SUPFAM" id="SSF56436">
    <property type="entry name" value="C-type lectin-like"/>
    <property type="match status" value="1"/>
</dbReference>
<dbReference type="InterPro" id="IPR050111">
    <property type="entry name" value="C-type_lectin/snaclec_domain"/>
</dbReference>
<dbReference type="AlphaFoldDB" id="A0A852CJC8"/>
<dbReference type="InterPro" id="IPR018378">
    <property type="entry name" value="C-type_lectin_CS"/>
</dbReference>
<proteinExistence type="predicted"/>
<name>A0A852CJC8_9PICI</name>